<dbReference type="Proteomes" id="UP001497516">
    <property type="component" value="Chromosome 8"/>
</dbReference>
<evidence type="ECO:0000256" key="1">
    <source>
        <dbReference type="SAM" id="MobiDB-lite"/>
    </source>
</evidence>
<keyword evidence="3" id="KW-1185">Reference proteome</keyword>
<dbReference type="AlphaFoldDB" id="A0AAV2G849"/>
<evidence type="ECO:0000313" key="2">
    <source>
        <dbReference type="EMBL" id="CAL1406836.1"/>
    </source>
</evidence>
<proteinExistence type="predicted"/>
<dbReference type="EMBL" id="OZ034821">
    <property type="protein sequence ID" value="CAL1406836.1"/>
    <property type="molecule type" value="Genomic_DNA"/>
</dbReference>
<name>A0AAV2G849_9ROSI</name>
<accession>A0AAV2G849</accession>
<sequence>MVGPHQHVTPLRLAQAAIFNGKGFEDAAGYARYLLKFQDCPLSPSITLDPSRFNKQEGEASNSRNQMLEDEDAISDYVASPEYAF</sequence>
<gene>
    <name evidence="2" type="ORF">LTRI10_LOCUS46536</name>
</gene>
<protein>
    <submittedName>
        <fullName evidence="2">Uncharacterized protein</fullName>
    </submittedName>
</protein>
<organism evidence="2 3">
    <name type="scientific">Linum trigynum</name>
    <dbReference type="NCBI Taxonomy" id="586398"/>
    <lineage>
        <taxon>Eukaryota</taxon>
        <taxon>Viridiplantae</taxon>
        <taxon>Streptophyta</taxon>
        <taxon>Embryophyta</taxon>
        <taxon>Tracheophyta</taxon>
        <taxon>Spermatophyta</taxon>
        <taxon>Magnoliopsida</taxon>
        <taxon>eudicotyledons</taxon>
        <taxon>Gunneridae</taxon>
        <taxon>Pentapetalae</taxon>
        <taxon>rosids</taxon>
        <taxon>fabids</taxon>
        <taxon>Malpighiales</taxon>
        <taxon>Linaceae</taxon>
        <taxon>Linum</taxon>
    </lineage>
</organism>
<reference evidence="2 3" key="1">
    <citation type="submission" date="2024-04" db="EMBL/GenBank/DDBJ databases">
        <authorList>
            <person name="Fracassetti M."/>
        </authorList>
    </citation>
    <scope>NUCLEOTIDE SEQUENCE [LARGE SCALE GENOMIC DNA]</scope>
</reference>
<feature type="region of interest" description="Disordered" evidence="1">
    <location>
        <begin position="48"/>
        <end position="74"/>
    </location>
</feature>
<evidence type="ECO:0000313" key="3">
    <source>
        <dbReference type="Proteomes" id="UP001497516"/>
    </source>
</evidence>